<comment type="caution">
    <text evidence="1">The sequence shown here is derived from an EMBL/GenBank/DDBJ whole genome shotgun (WGS) entry which is preliminary data.</text>
</comment>
<proteinExistence type="predicted"/>
<organism evidence="1 2">
    <name type="scientific">Chryseobacterium sediminis</name>
    <dbReference type="NCBI Taxonomy" id="1679494"/>
    <lineage>
        <taxon>Bacteria</taxon>
        <taxon>Pseudomonadati</taxon>
        <taxon>Bacteroidota</taxon>
        <taxon>Flavobacteriia</taxon>
        <taxon>Flavobacteriales</taxon>
        <taxon>Weeksellaceae</taxon>
        <taxon>Chryseobacterium group</taxon>
        <taxon>Chryseobacterium</taxon>
    </lineage>
</organism>
<dbReference type="RefSeq" id="WP_149832856.1">
    <property type="nucleotide sequence ID" value="NZ_VUNZ01000001.1"/>
</dbReference>
<name>A0A5B2UBS6_9FLAO</name>
<dbReference type="Proteomes" id="UP000323082">
    <property type="component" value="Unassembled WGS sequence"/>
</dbReference>
<gene>
    <name evidence="1" type="ORF">FW780_07100</name>
</gene>
<accession>A0A5B2UBS6</accession>
<dbReference type="EMBL" id="VUNZ01000001">
    <property type="protein sequence ID" value="KAA2223956.1"/>
    <property type="molecule type" value="Genomic_DNA"/>
</dbReference>
<sequence length="241" mass="28266">MEKLKFSMEPVSKIYFLNNPYPSGHKIVTFNWSGRIDEDGFIWFDFHLKTEDYYANDDHDSDEEDEDLSDWDSKAVWGNYHACTLSSNYWGEQKGIRINDLDGKLDFEAVVKNKLFSNDLPSEQNFDDDDLAFNIYLLGHDSCADHEIRFLETDNNQYNITWTGKIALTYAGDDEFSHEFKAEIFKVEFEGFHYPKTWSVEKATEVFKAKLANFEAYEFVDLNPKSNKREYKLNKIKSIIA</sequence>
<dbReference type="AlphaFoldDB" id="A0A5B2UBS6"/>
<evidence type="ECO:0000313" key="2">
    <source>
        <dbReference type="Proteomes" id="UP000323082"/>
    </source>
</evidence>
<reference evidence="1 2" key="1">
    <citation type="journal article" date="2015" name="Int. J. Syst. Evol. Microbiol.">
        <title>Chryseobacterium sediminis sp. nov., isolated from a river sediment.</title>
        <authorList>
            <person name="Kampfer P."/>
            <person name="Busse H.J."/>
            <person name="McInroy J.A."/>
            <person name="Glaeser S.P."/>
        </authorList>
    </citation>
    <scope>NUCLEOTIDE SEQUENCE [LARGE SCALE GENOMIC DNA]</scope>
    <source>
        <strain evidence="1 2">IMT-174</strain>
    </source>
</reference>
<protein>
    <submittedName>
        <fullName evidence="1">Uncharacterized protein</fullName>
    </submittedName>
</protein>
<evidence type="ECO:0000313" key="1">
    <source>
        <dbReference type="EMBL" id="KAA2223956.1"/>
    </source>
</evidence>
<dbReference type="OrthoDB" id="3727885at2"/>